<dbReference type="InParanoid" id="A0A1X7SY64"/>
<dbReference type="AlphaFoldDB" id="A0A1X7SY64"/>
<dbReference type="EnsemblMetazoa" id="Aqu2.1.07018_001">
    <property type="protein sequence ID" value="Aqu2.1.07018_001"/>
    <property type="gene ID" value="Aqu2.1.07018"/>
</dbReference>
<feature type="region of interest" description="Disordered" evidence="1">
    <location>
        <begin position="18"/>
        <end position="56"/>
    </location>
</feature>
<accession>A0A1X7SY64</accession>
<evidence type="ECO:0000256" key="1">
    <source>
        <dbReference type="SAM" id="MobiDB-lite"/>
    </source>
</evidence>
<name>A0A1X7SY64_AMPQE</name>
<organism evidence="2">
    <name type="scientific">Amphimedon queenslandica</name>
    <name type="common">Sponge</name>
    <dbReference type="NCBI Taxonomy" id="400682"/>
    <lineage>
        <taxon>Eukaryota</taxon>
        <taxon>Metazoa</taxon>
        <taxon>Porifera</taxon>
        <taxon>Demospongiae</taxon>
        <taxon>Heteroscleromorpha</taxon>
        <taxon>Haplosclerida</taxon>
        <taxon>Niphatidae</taxon>
        <taxon>Amphimedon</taxon>
    </lineage>
</organism>
<evidence type="ECO:0000313" key="2">
    <source>
        <dbReference type="EnsemblMetazoa" id="Aqu2.1.07018_001"/>
    </source>
</evidence>
<protein>
    <submittedName>
        <fullName evidence="2">Uncharacterized protein</fullName>
    </submittedName>
</protein>
<feature type="compositionally biased region" description="Polar residues" evidence="1">
    <location>
        <begin position="22"/>
        <end position="44"/>
    </location>
</feature>
<proteinExistence type="predicted"/>
<dbReference type="OrthoDB" id="5961210at2759"/>
<reference evidence="2" key="1">
    <citation type="submission" date="2017-05" db="UniProtKB">
        <authorList>
            <consortium name="EnsemblMetazoa"/>
        </authorList>
    </citation>
    <scope>IDENTIFICATION</scope>
</reference>
<sequence>MQNVEVFVTTSYFLDGEECKSGWSNQSPKGVSSPSSDTELTCSSKNKRHSSSLPDINQLKSSFPSYPVYPCPVLTITPVFGLPEQTFVTLTSCGCGVIRQAVPPIFFSNIPQAAMGDSI</sequence>